<accession>A0AA88WBN6</accession>
<proteinExistence type="predicted"/>
<organism evidence="2 3">
    <name type="scientific">Escallonia herrerae</name>
    <dbReference type="NCBI Taxonomy" id="1293975"/>
    <lineage>
        <taxon>Eukaryota</taxon>
        <taxon>Viridiplantae</taxon>
        <taxon>Streptophyta</taxon>
        <taxon>Embryophyta</taxon>
        <taxon>Tracheophyta</taxon>
        <taxon>Spermatophyta</taxon>
        <taxon>Magnoliopsida</taxon>
        <taxon>eudicotyledons</taxon>
        <taxon>Gunneridae</taxon>
        <taxon>Pentapetalae</taxon>
        <taxon>asterids</taxon>
        <taxon>campanulids</taxon>
        <taxon>Escalloniales</taxon>
        <taxon>Escalloniaceae</taxon>
        <taxon>Escallonia</taxon>
    </lineage>
</organism>
<comment type="caution">
    <text evidence="2">The sequence shown here is derived from an EMBL/GenBank/DDBJ whole genome shotgun (WGS) entry which is preliminary data.</text>
</comment>
<evidence type="ECO:0000256" key="1">
    <source>
        <dbReference type="SAM" id="MobiDB-lite"/>
    </source>
</evidence>
<protein>
    <submittedName>
        <fullName evidence="2">Uncharacterized protein</fullName>
    </submittedName>
</protein>
<evidence type="ECO:0000313" key="3">
    <source>
        <dbReference type="Proteomes" id="UP001188597"/>
    </source>
</evidence>
<dbReference type="AlphaFoldDB" id="A0AA88WBN6"/>
<keyword evidence="3" id="KW-1185">Reference proteome</keyword>
<dbReference type="EMBL" id="JAVXUP010000589">
    <property type="protein sequence ID" value="KAK3024686.1"/>
    <property type="molecule type" value="Genomic_DNA"/>
</dbReference>
<reference evidence="2" key="1">
    <citation type="submission" date="2022-12" db="EMBL/GenBank/DDBJ databases">
        <title>Draft genome assemblies for two species of Escallonia (Escalloniales).</title>
        <authorList>
            <person name="Chanderbali A."/>
            <person name="Dervinis C."/>
            <person name="Anghel I."/>
            <person name="Soltis D."/>
            <person name="Soltis P."/>
            <person name="Zapata F."/>
        </authorList>
    </citation>
    <scope>NUCLEOTIDE SEQUENCE</scope>
    <source>
        <strain evidence="2">UCBG64.0493</strain>
        <tissue evidence="2">Leaf</tissue>
    </source>
</reference>
<name>A0AA88WBN6_9ASTE</name>
<gene>
    <name evidence="2" type="ORF">RJ639_042908</name>
</gene>
<evidence type="ECO:0000313" key="2">
    <source>
        <dbReference type="EMBL" id="KAK3024686.1"/>
    </source>
</evidence>
<feature type="region of interest" description="Disordered" evidence="1">
    <location>
        <begin position="142"/>
        <end position="193"/>
    </location>
</feature>
<dbReference type="Proteomes" id="UP001188597">
    <property type="component" value="Unassembled WGS sequence"/>
</dbReference>
<sequence>MQLFQPLFEMENGQMVSASGIGASLMDPFDQGEQGASPHEIMARRLKNRERQRRYRARKRLEADTKNASVRNQFTTLQVEKPVKAISSSSVLSCTYQKNEIVTRIYCRRDWKKDARRAHASKGKEVKSSSYVNLDSTLASGSQAPSLLPGVHAESPLPSEIHSRNLSISGNSEAHRSTLSRRHWKAEARNKKT</sequence>